<protein>
    <submittedName>
        <fullName evidence="2">DnaJ-class molecular chaperone</fullName>
    </submittedName>
</protein>
<comment type="caution">
    <text evidence="2">The sequence shown here is derived from an EMBL/GenBank/DDBJ whole genome shotgun (WGS) entry which is preliminary data.</text>
</comment>
<name>A0A8I0TRR3_9ACTN</name>
<evidence type="ECO:0000313" key="2">
    <source>
        <dbReference type="EMBL" id="MBE1597186.1"/>
    </source>
</evidence>
<feature type="region of interest" description="Disordered" evidence="1">
    <location>
        <begin position="1"/>
        <end position="30"/>
    </location>
</feature>
<keyword evidence="3" id="KW-1185">Reference proteome</keyword>
<reference evidence="2 3" key="1">
    <citation type="submission" date="2020-10" db="EMBL/GenBank/DDBJ databases">
        <title>Sequencing the genomes of 1000 actinobacteria strains.</title>
        <authorList>
            <person name="Klenk H.-P."/>
        </authorList>
    </citation>
    <scope>NUCLEOTIDE SEQUENCE [LARGE SCALE GENOMIC DNA]</scope>
    <source>
        <strain evidence="2 3">DSM 41803</strain>
    </source>
</reference>
<gene>
    <name evidence="2" type="ORF">H4687_003315</name>
</gene>
<dbReference type="Proteomes" id="UP000629287">
    <property type="component" value="Unassembled WGS sequence"/>
</dbReference>
<proteinExistence type="predicted"/>
<dbReference type="EMBL" id="JADBGF010000001">
    <property type="protein sequence ID" value="MBE1597186.1"/>
    <property type="molecule type" value="Genomic_DNA"/>
</dbReference>
<accession>A0A8I0TRR3</accession>
<sequence length="44" mass="4460">MSYQGPTCTGCGGQGGYPDTTPTPEGGHTTVFRPCTTCGGRGHQ</sequence>
<evidence type="ECO:0000256" key="1">
    <source>
        <dbReference type="SAM" id="MobiDB-lite"/>
    </source>
</evidence>
<evidence type="ECO:0000313" key="3">
    <source>
        <dbReference type="Proteomes" id="UP000629287"/>
    </source>
</evidence>
<dbReference type="AlphaFoldDB" id="A0A8I0TRR3"/>
<organism evidence="2 3">
    <name type="scientific">Streptomyces stelliscabiei</name>
    <dbReference type="NCBI Taxonomy" id="146820"/>
    <lineage>
        <taxon>Bacteria</taxon>
        <taxon>Bacillati</taxon>
        <taxon>Actinomycetota</taxon>
        <taxon>Actinomycetes</taxon>
        <taxon>Kitasatosporales</taxon>
        <taxon>Streptomycetaceae</taxon>
        <taxon>Streptomyces</taxon>
    </lineage>
</organism>